<dbReference type="EMBL" id="MN740462">
    <property type="protein sequence ID" value="QHU27786.1"/>
    <property type="molecule type" value="Genomic_DNA"/>
</dbReference>
<dbReference type="InterPro" id="IPR022653">
    <property type="entry name" value="De-COase2_pyr-phos_BS"/>
</dbReference>
<dbReference type="InterPro" id="IPR000183">
    <property type="entry name" value="Orn/DAP/Arg_de-COase"/>
</dbReference>
<evidence type="ECO:0000256" key="7">
    <source>
        <dbReference type="ARBA" id="ARBA00049127"/>
    </source>
</evidence>
<dbReference type="SUPFAM" id="SSF51419">
    <property type="entry name" value="PLP-binding barrel"/>
    <property type="match status" value="1"/>
</dbReference>
<dbReference type="SUPFAM" id="SSF50621">
    <property type="entry name" value="Alanine racemase C-terminal domain-like"/>
    <property type="match status" value="1"/>
</dbReference>
<feature type="domain" description="Orn/DAP/Arg decarboxylase 2 N-terminal" evidence="8">
    <location>
        <begin position="44"/>
        <end position="283"/>
    </location>
</feature>
<dbReference type="FunFam" id="3.20.20.10:FF:000005">
    <property type="entry name" value="Ornithine decarboxylase"/>
    <property type="match status" value="1"/>
</dbReference>
<evidence type="ECO:0000256" key="6">
    <source>
        <dbReference type="ARBA" id="ARBA00034138"/>
    </source>
</evidence>
<dbReference type="PROSITE" id="PS00879">
    <property type="entry name" value="ODR_DC_2_2"/>
    <property type="match status" value="1"/>
</dbReference>
<dbReference type="PRINTS" id="PR01179">
    <property type="entry name" value="ODADCRBXLASE"/>
</dbReference>
<keyword evidence="3" id="KW-0663">Pyridoxal phosphate</keyword>
<dbReference type="PRINTS" id="PR01182">
    <property type="entry name" value="ORNDCRBXLASE"/>
</dbReference>
<dbReference type="InterPro" id="IPR022644">
    <property type="entry name" value="De-COase2_N"/>
</dbReference>
<reference evidence="9" key="1">
    <citation type="journal article" date="2020" name="Nature">
        <title>Giant virus diversity and host interactions through global metagenomics.</title>
        <authorList>
            <person name="Schulz F."/>
            <person name="Roux S."/>
            <person name="Paez-Espino D."/>
            <person name="Jungbluth S."/>
            <person name="Walsh D.A."/>
            <person name="Denef V.J."/>
            <person name="McMahon K.D."/>
            <person name="Konstantinidis K.T."/>
            <person name="Eloe-Fadrosh E.A."/>
            <person name="Kyrpides N.C."/>
            <person name="Woyke T."/>
        </authorList>
    </citation>
    <scope>NUCLEOTIDE SEQUENCE</scope>
    <source>
        <strain evidence="9">GVMAG-M-3300027769-26</strain>
    </source>
</reference>
<dbReference type="InterPro" id="IPR002433">
    <property type="entry name" value="Orn_de-COase"/>
</dbReference>
<protein>
    <recommendedName>
        <fullName evidence="6">ornithine decarboxylase</fullName>
        <ecNumber evidence="6">4.1.1.17</ecNumber>
    </recommendedName>
</protein>
<dbReference type="GO" id="GO:0004586">
    <property type="term" value="F:ornithine decarboxylase activity"/>
    <property type="evidence" value="ECO:0007669"/>
    <property type="project" value="UniProtKB-EC"/>
</dbReference>
<sequence>MSFNNQLLEKYNVKLFSIEYTTYDIINDFLKNNQSEQPFYIIDLGEIIKLYEKWITNFPNIKPYYAVKCNPNPVILDLLCCLGTYFDCASENEIKSVIEYTDDPDKIIFANPCKMSSQIKYARANDVDMMTFDCEEELYKIKLYHPYSKLLLRLAVDDSNSICQFNSKFGCKLENVEKLMTLMNTLNLNLVGFSFHVGSGCRSLDNYYNAIKTCREAYDLAIKNNININIIDIGGGFPGVYSETSINIDQIAETITSAQREFFATEIEEETIQFIAEPGRYFVEKSHILVLNVIGKKREKYLNKDTGELEEIIIYYLNDGVYGSFNCIYFDHNNPIIQPFNERNEKILYKSKIFGPTCDSMDLIAKEIMLPELVVGEWVYVENFGAYTTAASSSFNGFMTTDYKYILRN</sequence>
<dbReference type="InterPro" id="IPR022657">
    <property type="entry name" value="De-COase2_CS"/>
</dbReference>
<proteinExistence type="inferred from homology"/>
<dbReference type="PANTHER" id="PTHR11482">
    <property type="entry name" value="ARGININE/DIAMINOPIMELATE/ORNITHINE DECARBOXYLASE"/>
    <property type="match status" value="1"/>
</dbReference>
<organism evidence="9">
    <name type="scientific">viral metagenome</name>
    <dbReference type="NCBI Taxonomy" id="1070528"/>
    <lineage>
        <taxon>unclassified sequences</taxon>
        <taxon>metagenomes</taxon>
        <taxon>organismal metagenomes</taxon>
    </lineage>
</organism>
<dbReference type="PANTHER" id="PTHR11482:SF6">
    <property type="entry name" value="ORNITHINE DECARBOXYLASE 1-RELATED"/>
    <property type="match status" value="1"/>
</dbReference>
<dbReference type="AlphaFoldDB" id="A0A6C0L9Z9"/>
<keyword evidence="4" id="KW-0456">Lyase</keyword>
<dbReference type="GO" id="GO:0033387">
    <property type="term" value="P:putrescine biosynthetic process from arginine, via ornithine"/>
    <property type="evidence" value="ECO:0007669"/>
    <property type="project" value="TreeGrafter"/>
</dbReference>
<dbReference type="EC" id="4.1.1.17" evidence="6"/>
<evidence type="ECO:0000313" key="9">
    <source>
        <dbReference type="EMBL" id="QHU27786.1"/>
    </source>
</evidence>
<name>A0A6C0L9Z9_9ZZZZ</name>
<dbReference type="Gene3D" id="2.40.37.10">
    <property type="entry name" value="Lyase, Ornithine Decarboxylase, Chain A, domain 1"/>
    <property type="match status" value="1"/>
</dbReference>
<evidence type="ECO:0000256" key="4">
    <source>
        <dbReference type="ARBA" id="ARBA00023239"/>
    </source>
</evidence>
<comment type="similarity">
    <text evidence="2">Belongs to the Orn/Lys/Arg decarboxylase class-II family.</text>
</comment>
<evidence type="ECO:0000256" key="1">
    <source>
        <dbReference type="ARBA" id="ARBA00001933"/>
    </source>
</evidence>
<evidence type="ECO:0000256" key="5">
    <source>
        <dbReference type="ARBA" id="ARBA00034115"/>
    </source>
</evidence>
<dbReference type="InterPro" id="IPR009006">
    <property type="entry name" value="Ala_racemase/Decarboxylase_C"/>
</dbReference>
<dbReference type="PROSITE" id="PS00878">
    <property type="entry name" value="ODR_DC_2_1"/>
    <property type="match status" value="1"/>
</dbReference>
<evidence type="ECO:0000256" key="3">
    <source>
        <dbReference type="ARBA" id="ARBA00022898"/>
    </source>
</evidence>
<comment type="catalytic activity">
    <reaction evidence="7">
        <text>L-ornithine + H(+) = putrescine + CO2</text>
        <dbReference type="Rhea" id="RHEA:22964"/>
        <dbReference type="ChEBI" id="CHEBI:15378"/>
        <dbReference type="ChEBI" id="CHEBI:16526"/>
        <dbReference type="ChEBI" id="CHEBI:46911"/>
        <dbReference type="ChEBI" id="CHEBI:326268"/>
        <dbReference type="EC" id="4.1.1.17"/>
    </reaction>
</comment>
<dbReference type="InterPro" id="IPR029066">
    <property type="entry name" value="PLP-binding_barrel"/>
</dbReference>
<dbReference type="CDD" id="cd00622">
    <property type="entry name" value="PLPDE_III_ODC"/>
    <property type="match status" value="1"/>
</dbReference>
<comment type="pathway">
    <text evidence="5">Amine and polyamine biosynthesis; putrescine biosynthesis via L-ornithine pathway; putrescine from L-ornithine: step 1/1.</text>
</comment>
<dbReference type="Pfam" id="PF02784">
    <property type="entry name" value="Orn_Arg_deC_N"/>
    <property type="match status" value="1"/>
</dbReference>
<dbReference type="Gene3D" id="3.20.20.10">
    <property type="entry name" value="Alanine racemase"/>
    <property type="match status" value="1"/>
</dbReference>
<accession>A0A6C0L9Z9</accession>
<evidence type="ECO:0000259" key="8">
    <source>
        <dbReference type="Pfam" id="PF02784"/>
    </source>
</evidence>
<dbReference type="GO" id="GO:0005737">
    <property type="term" value="C:cytoplasm"/>
    <property type="evidence" value="ECO:0007669"/>
    <property type="project" value="TreeGrafter"/>
</dbReference>
<comment type="cofactor">
    <cofactor evidence="1">
        <name>pyridoxal 5'-phosphate</name>
        <dbReference type="ChEBI" id="CHEBI:597326"/>
    </cofactor>
</comment>
<evidence type="ECO:0000256" key="2">
    <source>
        <dbReference type="ARBA" id="ARBA00008872"/>
    </source>
</evidence>